<sequence>ASLGGGGGGGGGSVPVSVALDRFTISEGIALEGLRGDFTASGGLSGRFTARMAGTGAPIEGRLVPQNGGTAIEAQSSDAGRVLLSTGILKSVEGGAMTLRMVPVAGAQGQYDGQVVVQGPRLTDAPAIASLFDAVSVVGLIDQLEGPGIFFSEVDARFRLTPSRLVLAESSAVGPSMGLSLDGYYDLAQKRLDMQGVFSPIYVLNGIGSLFTRRGEGLLGFNFTLTGPASQPQVAVNPLSVFTPAMFREIFRRPPPNPRGGN</sequence>
<name>A0ABW3ZMQ2_9RHOB</name>
<proteinExistence type="predicted"/>
<accession>A0ABW3ZMQ2</accession>
<dbReference type="RefSeq" id="WP_386805580.1">
    <property type="nucleotide sequence ID" value="NZ_JBHTMU010000038.1"/>
</dbReference>
<dbReference type="Proteomes" id="UP001597135">
    <property type="component" value="Unassembled WGS sequence"/>
</dbReference>
<protein>
    <submittedName>
        <fullName evidence="1">AsmA-like C-terminal region-containing protein</fullName>
    </submittedName>
</protein>
<gene>
    <name evidence="1" type="ORF">ACFQ4E_16740</name>
</gene>
<evidence type="ECO:0000313" key="2">
    <source>
        <dbReference type="Proteomes" id="UP001597135"/>
    </source>
</evidence>
<feature type="non-terminal residue" evidence="1">
    <location>
        <position position="1"/>
    </location>
</feature>
<dbReference type="EMBL" id="JBHTMU010000038">
    <property type="protein sequence ID" value="MFD1344080.1"/>
    <property type="molecule type" value="Genomic_DNA"/>
</dbReference>
<reference evidence="2" key="1">
    <citation type="journal article" date="2019" name="Int. J. Syst. Evol. Microbiol.">
        <title>The Global Catalogue of Microorganisms (GCM) 10K type strain sequencing project: providing services to taxonomists for standard genome sequencing and annotation.</title>
        <authorList>
            <consortium name="The Broad Institute Genomics Platform"/>
            <consortium name="The Broad Institute Genome Sequencing Center for Infectious Disease"/>
            <person name="Wu L."/>
            <person name="Ma J."/>
        </authorList>
    </citation>
    <scope>NUCLEOTIDE SEQUENCE [LARGE SCALE GENOMIC DNA]</scope>
    <source>
        <strain evidence="2">CCUG 62953</strain>
    </source>
</reference>
<organism evidence="1 2">
    <name type="scientific">Litorisediminicola beolgyonensis</name>
    <dbReference type="NCBI Taxonomy" id="1173614"/>
    <lineage>
        <taxon>Bacteria</taxon>
        <taxon>Pseudomonadati</taxon>
        <taxon>Pseudomonadota</taxon>
        <taxon>Alphaproteobacteria</taxon>
        <taxon>Rhodobacterales</taxon>
        <taxon>Paracoccaceae</taxon>
        <taxon>Litorisediminicola</taxon>
    </lineage>
</organism>
<comment type="caution">
    <text evidence="1">The sequence shown here is derived from an EMBL/GenBank/DDBJ whole genome shotgun (WGS) entry which is preliminary data.</text>
</comment>
<keyword evidence="2" id="KW-1185">Reference proteome</keyword>
<evidence type="ECO:0000313" key="1">
    <source>
        <dbReference type="EMBL" id="MFD1344080.1"/>
    </source>
</evidence>